<evidence type="ECO:0000313" key="3">
    <source>
        <dbReference type="Proteomes" id="UP000586042"/>
    </source>
</evidence>
<keyword evidence="2" id="KW-0378">Hydrolase</keyword>
<dbReference type="Pfam" id="PF12697">
    <property type="entry name" value="Abhydrolase_6"/>
    <property type="match status" value="1"/>
</dbReference>
<accession>A0A7Y6I3A1</accession>
<evidence type="ECO:0000313" key="2">
    <source>
        <dbReference type="EMBL" id="NUW30912.1"/>
    </source>
</evidence>
<dbReference type="InterPro" id="IPR050228">
    <property type="entry name" value="Carboxylesterase_BioH"/>
</dbReference>
<organism evidence="2 3">
    <name type="scientific">Nonomuraea montanisoli</name>
    <dbReference type="NCBI Taxonomy" id="2741721"/>
    <lineage>
        <taxon>Bacteria</taxon>
        <taxon>Bacillati</taxon>
        <taxon>Actinomycetota</taxon>
        <taxon>Actinomycetes</taxon>
        <taxon>Streptosporangiales</taxon>
        <taxon>Streptosporangiaceae</taxon>
        <taxon>Nonomuraea</taxon>
    </lineage>
</organism>
<evidence type="ECO:0000259" key="1">
    <source>
        <dbReference type="Pfam" id="PF12697"/>
    </source>
</evidence>
<dbReference type="Gene3D" id="3.40.50.1820">
    <property type="entry name" value="alpha/beta hydrolase"/>
    <property type="match status" value="1"/>
</dbReference>
<dbReference type="PANTHER" id="PTHR43194">
    <property type="entry name" value="HYDROLASE ALPHA/BETA FOLD FAMILY"/>
    <property type="match status" value="1"/>
</dbReference>
<dbReference type="Proteomes" id="UP000586042">
    <property type="component" value="Unassembled WGS sequence"/>
</dbReference>
<feature type="domain" description="AB hydrolase-1" evidence="1">
    <location>
        <begin position="18"/>
        <end position="233"/>
    </location>
</feature>
<gene>
    <name evidence="2" type="ORF">HTZ77_05700</name>
</gene>
<dbReference type="InterPro" id="IPR000073">
    <property type="entry name" value="AB_hydrolase_1"/>
</dbReference>
<keyword evidence="3" id="KW-1185">Reference proteome</keyword>
<dbReference type="AlphaFoldDB" id="A0A7Y6I3A1"/>
<comment type="caution">
    <text evidence="2">The sequence shown here is derived from an EMBL/GenBank/DDBJ whole genome shotgun (WGS) entry which is preliminary data.</text>
</comment>
<dbReference type="InterPro" id="IPR029058">
    <property type="entry name" value="AB_hydrolase_fold"/>
</dbReference>
<proteinExistence type="predicted"/>
<dbReference type="PANTHER" id="PTHR43194:SF2">
    <property type="entry name" value="PEROXISOMAL MEMBRANE PROTEIN LPX1"/>
    <property type="match status" value="1"/>
</dbReference>
<reference evidence="2 3" key="1">
    <citation type="submission" date="2020-06" db="EMBL/GenBank/DDBJ databases">
        <title>Nonomuraea sp. SMC257, a novel actinomycete isolated from soil.</title>
        <authorList>
            <person name="Chanama M."/>
        </authorList>
    </citation>
    <scope>NUCLEOTIDE SEQUENCE [LARGE SCALE GENOMIC DNA]</scope>
    <source>
        <strain evidence="2 3">SMC257</strain>
    </source>
</reference>
<dbReference type="EMBL" id="JABWGN010000002">
    <property type="protein sequence ID" value="NUW30912.1"/>
    <property type="molecule type" value="Genomic_DNA"/>
</dbReference>
<protein>
    <submittedName>
        <fullName evidence="2">Alpha/beta hydrolase</fullName>
    </submittedName>
</protein>
<dbReference type="SUPFAM" id="SSF53474">
    <property type="entry name" value="alpha/beta-Hydrolases"/>
    <property type="match status" value="1"/>
</dbReference>
<name>A0A7Y6I3A1_9ACTN</name>
<dbReference type="GO" id="GO:0016787">
    <property type="term" value="F:hydrolase activity"/>
    <property type="evidence" value="ECO:0007669"/>
    <property type="project" value="UniProtKB-KW"/>
</dbReference>
<sequence length="241" mass="25743">MTGMKLHVETRGHAGPPLLLVHGWGGDHRAWHPLDFGGRWVIAPDLRGHGRSPAPATGYRPADLAGDLVPLLDQPVVAVGHSMGAQVVTALAVEHPEAVRALVVIAPAYGADEEEERLIPGRLAALRAEGAAAALRRLGPLPAPVTRQLLATPGHVLAECYAGMYTEPGAFGVRRASARYLAGLTRPVLAVHNVPEAAQWEGGLTGRHPRSRTVVWPEAGHFLHVEHPSAFVDLMTSWWDA</sequence>